<evidence type="ECO:0000259" key="4">
    <source>
        <dbReference type="Pfam" id="PF01420"/>
    </source>
</evidence>
<dbReference type="PANTHER" id="PTHR30408:SF13">
    <property type="entry name" value="TYPE I RESTRICTION ENZYME HINDI SPECIFICITY SUBUNIT"/>
    <property type="match status" value="1"/>
</dbReference>
<keyword evidence="3" id="KW-0238">DNA-binding</keyword>
<proteinExistence type="inferred from homology"/>
<comment type="caution">
    <text evidence="5">The sequence shown here is derived from an EMBL/GenBank/DDBJ whole genome shotgun (WGS) entry which is preliminary data.</text>
</comment>
<dbReference type="EC" id="3.1.21.-" evidence="5"/>
<organism evidence="5 6">
    <name type="scientific">Flavobacterium helocola</name>
    <dbReference type="NCBI Taxonomy" id="3139139"/>
    <lineage>
        <taxon>Bacteria</taxon>
        <taxon>Pseudomonadati</taxon>
        <taxon>Bacteroidota</taxon>
        <taxon>Flavobacteriia</taxon>
        <taxon>Flavobacteriales</taxon>
        <taxon>Flavobacteriaceae</taxon>
        <taxon>Flavobacterium</taxon>
    </lineage>
</organism>
<dbReference type="RefSeq" id="WP_341682713.1">
    <property type="nucleotide sequence ID" value="NZ_JBBYHT010000002.1"/>
</dbReference>
<dbReference type="Proteomes" id="UP001393056">
    <property type="component" value="Unassembled WGS sequence"/>
</dbReference>
<protein>
    <submittedName>
        <fullName evidence="5">Restriction endonuclease subunit S</fullName>
        <ecNumber evidence="5">3.1.21.-</ecNumber>
    </submittedName>
</protein>
<dbReference type="CDD" id="cd17288">
    <property type="entry name" value="RMtype1_S_LlaAI06ORF1089P_TRD1-CR1_like"/>
    <property type="match status" value="1"/>
</dbReference>
<evidence type="ECO:0000256" key="2">
    <source>
        <dbReference type="ARBA" id="ARBA00022747"/>
    </source>
</evidence>
<dbReference type="InterPro" id="IPR000055">
    <property type="entry name" value="Restrct_endonuc_typeI_TRD"/>
</dbReference>
<dbReference type="GO" id="GO:0016787">
    <property type="term" value="F:hydrolase activity"/>
    <property type="evidence" value="ECO:0007669"/>
    <property type="project" value="UniProtKB-KW"/>
</dbReference>
<dbReference type="PANTHER" id="PTHR30408">
    <property type="entry name" value="TYPE-1 RESTRICTION ENZYME ECOKI SPECIFICITY PROTEIN"/>
    <property type="match status" value="1"/>
</dbReference>
<feature type="domain" description="Type I restriction modification DNA specificity" evidence="4">
    <location>
        <begin position="215"/>
        <end position="366"/>
    </location>
</feature>
<comment type="similarity">
    <text evidence="1">Belongs to the type-I restriction system S methylase family.</text>
</comment>
<dbReference type="Pfam" id="PF01420">
    <property type="entry name" value="Methylase_S"/>
    <property type="match status" value="2"/>
</dbReference>
<dbReference type="InterPro" id="IPR052021">
    <property type="entry name" value="Type-I_RS_S_subunit"/>
</dbReference>
<evidence type="ECO:0000313" key="6">
    <source>
        <dbReference type="Proteomes" id="UP001393056"/>
    </source>
</evidence>
<gene>
    <name evidence="5" type="ORF">AAEO58_06435</name>
</gene>
<reference evidence="5 6" key="1">
    <citation type="submission" date="2024-04" db="EMBL/GenBank/DDBJ databases">
        <title>Flavobacterium sp. DGU41 16S ribosomal RNA gene Genome sequencing and assembly.</title>
        <authorList>
            <person name="Park S."/>
        </authorList>
    </citation>
    <scope>NUCLEOTIDE SEQUENCE [LARGE SCALE GENOMIC DNA]</scope>
    <source>
        <strain evidence="5 6">DGU41</strain>
    </source>
</reference>
<evidence type="ECO:0000256" key="3">
    <source>
        <dbReference type="ARBA" id="ARBA00023125"/>
    </source>
</evidence>
<dbReference type="CDD" id="cd17256">
    <property type="entry name" value="RMtype1_S_EcoJA65PI-TRD1-CR1_like"/>
    <property type="match status" value="1"/>
</dbReference>
<keyword evidence="5" id="KW-0255">Endonuclease</keyword>
<dbReference type="GO" id="GO:0004519">
    <property type="term" value="F:endonuclease activity"/>
    <property type="evidence" value="ECO:0007669"/>
    <property type="project" value="UniProtKB-KW"/>
</dbReference>
<sequence>MPNNWKTYKLGELGDIKGGKRLPKGEALVTTKTKHPYIRVTDMGTRTIPIEKLQYVPNDVFPKISRYIVNKNDLILSIVGTVGSVSIIDEKLDNASLTENCVKITNLKNIDSEYLYYFLISDIGQFEIVKGIVGSTQPKLPIYNINNLDISLPSSIQEQKSIASILSAIDDKIENNLAINKTLEEMAMALYKHWFVDFGPFQDGEFVESELGRIPKGWEIGKLEDLLEIKYGKDHKKLEEGNIPVYGSGGIMRYVNESLYDKESILIPRKGTLSNLFYVSQPFWSVDTMFYSKIKDKCFGKYIFYFLKSVDLASMDVGSAVPSLTTELLKRIEIIIPPKNIVNEFDEIMNSKFNNIESNIRENQTLTQLRDTLLPKLISGEVRLKEFQES</sequence>
<dbReference type="EMBL" id="JBBYHT010000002">
    <property type="protein sequence ID" value="MEL1247678.1"/>
    <property type="molecule type" value="Genomic_DNA"/>
</dbReference>
<evidence type="ECO:0000313" key="5">
    <source>
        <dbReference type="EMBL" id="MEL1247678.1"/>
    </source>
</evidence>
<keyword evidence="2" id="KW-0680">Restriction system</keyword>
<evidence type="ECO:0000256" key="1">
    <source>
        <dbReference type="ARBA" id="ARBA00010923"/>
    </source>
</evidence>
<feature type="domain" description="Type I restriction modification DNA specificity" evidence="4">
    <location>
        <begin position="2"/>
        <end position="184"/>
    </location>
</feature>
<dbReference type="Gene3D" id="3.90.220.20">
    <property type="entry name" value="DNA methylase specificity domains"/>
    <property type="match status" value="2"/>
</dbReference>
<keyword evidence="5" id="KW-0378">Hydrolase</keyword>
<dbReference type="SUPFAM" id="SSF116734">
    <property type="entry name" value="DNA methylase specificity domain"/>
    <property type="match status" value="2"/>
</dbReference>
<keyword evidence="5" id="KW-0540">Nuclease</keyword>
<name>A0ABU9I5H8_9FLAO</name>
<keyword evidence="6" id="KW-1185">Reference proteome</keyword>
<dbReference type="InterPro" id="IPR044946">
    <property type="entry name" value="Restrct_endonuc_typeI_TRD_sf"/>
</dbReference>
<accession>A0ABU9I5H8</accession>